<dbReference type="Proteomes" id="UP000825123">
    <property type="component" value="Chromosome"/>
</dbReference>
<name>A0A8D5ZI94_9CREN</name>
<organism evidence="1 2">
    <name type="scientific">Stygiolobus caldivivus</name>
    <dbReference type="NCBI Taxonomy" id="2824673"/>
    <lineage>
        <taxon>Archaea</taxon>
        <taxon>Thermoproteota</taxon>
        <taxon>Thermoprotei</taxon>
        <taxon>Sulfolobales</taxon>
        <taxon>Sulfolobaceae</taxon>
        <taxon>Stygiolobus</taxon>
    </lineage>
</organism>
<dbReference type="RefSeq" id="WP_221289156.1">
    <property type="nucleotide sequence ID" value="NZ_AP024597.1"/>
</dbReference>
<reference evidence="1 2" key="1">
    <citation type="submission" date="2021-04" db="EMBL/GenBank/DDBJ databases">
        <title>Complete genome sequence of Stygiolobus sp. KN-1.</title>
        <authorList>
            <person name="Nakamura K."/>
            <person name="Sakai H."/>
            <person name="Kurosawa N."/>
        </authorList>
    </citation>
    <scope>NUCLEOTIDE SEQUENCE [LARGE SCALE GENOMIC DNA]</scope>
    <source>
        <strain evidence="1 2">KN-1</strain>
    </source>
</reference>
<dbReference type="AlphaFoldDB" id="A0A8D5ZI94"/>
<keyword evidence="2" id="KW-1185">Reference proteome</keyword>
<evidence type="ECO:0000313" key="1">
    <source>
        <dbReference type="EMBL" id="BCU69092.1"/>
    </source>
</evidence>
<sequence length="203" mass="23687">MRPEVYANKNLRKALEFNPSPKSVHDTRVALRKYLTLALTLSRLYYSPHCIYYSKEAVKILGKIRDSDISQCMPIDREHMVSEVTKILPRVSSCYLPKLYGSRLVVFEKIRDYYGSLKVEDFHEFRKKVRALYYLVESVGENAGSLKEVSKKLGDMRDEYLKESCNSPTSRKLSYDPSLVEEVKAITRQVIMRSEFDHLKVFE</sequence>
<proteinExistence type="predicted"/>
<accession>A0A8D5ZI94</accession>
<protein>
    <recommendedName>
        <fullName evidence="3">CHAD domain-containing protein</fullName>
    </recommendedName>
</protein>
<gene>
    <name evidence="1" type="ORF">KN1_03890</name>
</gene>
<evidence type="ECO:0008006" key="3">
    <source>
        <dbReference type="Google" id="ProtNLM"/>
    </source>
</evidence>
<evidence type="ECO:0000313" key="2">
    <source>
        <dbReference type="Proteomes" id="UP000825123"/>
    </source>
</evidence>
<dbReference type="KEGG" id="csty:KN1_03890"/>
<dbReference type="EMBL" id="AP024597">
    <property type="protein sequence ID" value="BCU69092.1"/>
    <property type="molecule type" value="Genomic_DNA"/>
</dbReference>
<dbReference type="GeneID" id="66162138"/>